<protein>
    <submittedName>
        <fullName evidence="1">Uncharacterized protein</fullName>
    </submittedName>
</protein>
<sequence>MAPNYGAVDHVLPIAGEPQLDQRVEHGIPDTLFCSSPKPDTNRVPLAELFMHISLGTSDPQNMKHSVEETPIVMGSRAFLP</sequence>
<name>A0ABU2ZKH4_9SPHN</name>
<accession>A0ABU2ZKH4</accession>
<organism evidence="1 2">
    <name type="scientific">Croceicoccus esteveae</name>
    <dbReference type="NCBI Taxonomy" id="3075597"/>
    <lineage>
        <taxon>Bacteria</taxon>
        <taxon>Pseudomonadati</taxon>
        <taxon>Pseudomonadota</taxon>
        <taxon>Alphaproteobacteria</taxon>
        <taxon>Sphingomonadales</taxon>
        <taxon>Erythrobacteraceae</taxon>
        <taxon>Croceicoccus</taxon>
    </lineage>
</organism>
<keyword evidence="2" id="KW-1185">Reference proteome</keyword>
<gene>
    <name evidence="1" type="ORF">RM533_13120</name>
</gene>
<dbReference type="RefSeq" id="WP_311341682.1">
    <property type="nucleotide sequence ID" value="NZ_JAVRHS010000017.1"/>
</dbReference>
<proteinExistence type="predicted"/>
<evidence type="ECO:0000313" key="1">
    <source>
        <dbReference type="EMBL" id="MDT0577107.1"/>
    </source>
</evidence>
<reference evidence="1 2" key="1">
    <citation type="submission" date="2023-09" db="EMBL/GenBank/DDBJ databases">
        <authorList>
            <person name="Rey-Velasco X."/>
        </authorList>
    </citation>
    <scope>NUCLEOTIDE SEQUENCE [LARGE SCALE GENOMIC DNA]</scope>
    <source>
        <strain evidence="1 2">F390</strain>
    </source>
</reference>
<dbReference type="Proteomes" id="UP001259803">
    <property type="component" value="Unassembled WGS sequence"/>
</dbReference>
<comment type="caution">
    <text evidence="1">The sequence shown here is derived from an EMBL/GenBank/DDBJ whole genome shotgun (WGS) entry which is preliminary data.</text>
</comment>
<dbReference type="EMBL" id="JAVRHS010000017">
    <property type="protein sequence ID" value="MDT0577107.1"/>
    <property type="molecule type" value="Genomic_DNA"/>
</dbReference>
<evidence type="ECO:0000313" key="2">
    <source>
        <dbReference type="Proteomes" id="UP001259803"/>
    </source>
</evidence>